<dbReference type="PIRSF" id="PIRSF006157">
    <property type="entry name" value="Doxgns_DODA"/>
    <property type="match status" value="1"/>
</dbReference>
<dbReference type="CDD" id="cd07363">
    <property type="entry name" value="45_DOPA_Dioxygenase"/>
    <property type="match status" value="1"/>
</dbReference>
<keyword evidence="5" id="KW-0560">Oxidoreductase</keyword>
<keyword evidence="4" id="KW-0862">Zinc</keyword>
<name>A0ABQ5MFY4_9FLAO</name>
<dbReference type="Pfam" id="PF02900">
    <property type="entry name" value="LigB"/>
    <property type="match status" value="1"/>
</dbReference>
<evidence type="ECO:0000256" key="4">
    <source>
        <dbReference type="ARBA" id="ARBA00022833"/>
    </source>
</evidence>
<accession>A0ABQ5MFY4</accession>
<evidence type="ECO:0000256" key="3">
    <source>
        <dbReference type="ARBA" id="ARBA00022723"/>
    </source>
</evidence>
<gene>
    <name evidence="7" type="ORF">Y10_07020</name>
</gene>
<dbReference type="InterPro" id="IPR014436">
    <property type="entry name" value="Extradiol_dOase_DODA"/>
</dbReference>
<keyword evidence="3" id="KW-0479">Metal-binding</keyword>
<dbReference type="RefSeq" id="WP_281763982.1">
    <property type="nucleotide sequence ID" value="NZ_BRVO01000001.1"/>
</dbReference>
<keyword evidence="8" id="KW-1185">Reference proteome</keyword>
<proteinExistence type="inferred from homology"/>
<evidence type="ECO:0000313" key="7">
    <source>
        <dbReference type="EMBL" id="GLB48334.1"/>
    </source>
</evidence>
<keyword evidence="7" id="KW-0223">Dioxygenase</keyword>
<dbReference type="InterPro" id="IPR004183">
    <property type="entry name" value="Xdiol_dOase_suB"/>
</dbReference>
<evidence type="ECO:0000259" key="6">
    <source>
        <dbReference type="Pfam" id="PF02900"/>
    </source>
</evidence>
<organism evidence="7 8">
    <name type="scientific">Neptunitalea lumnitzerae</name>
    <dbReference type="NCBI Taxonomy" id="2965509"/>
    <lineage>
        <taxon>Bacteria</taxon>
        <taxon>Pseudomonadati</taxon>
        <taxon>Bacteroidota</taxon>
        <taxon>Flavobacteriia</taxon>
        <taxon>Flavobacteriales</taxon>
        <taxon>Flavobacteriaceae</taxon>
        <taxon>Neptunitalea</taxon>
    </lineage>
</organism>
<reference evidence="7" key="1">
    <citation type="submission" date="2022-07" db="EMBL/GenBank/DDBJ databases">
        <title>Taxonomy of Novel Oxalotrophic and Methylotrophic Bacteria.</title>
        <authorList>
            <person name="Sahin N."/>
            <person name="Tani A."/>
        </authorList>
    </citation>
    <scope>NUCLEOTIDE SEQUENCE</scope>
    <source>
        <strain evidence="7">Y10</strain>
    </source>
</reference>
<evidence type="ECO:0000256" key="1">
    <source>
        <dbReference type="ARBA" id="ARBA00001947"/>
    </source>
</evidence>
<dbReference type="EMBL" id="BRVO01000001">
    <property type="protein sequence ID" value="GLB48334.1"/>
    <property type="molecule type" value="Genomic_DNA"/>
</dbReference>
<evidence type="ECO:0000256" key="2">
    <source>
        <dbReference type="ARBA" id="ARBA00007581"/>
    </source>
</evidence>
<comment type="similarity">
    <text evidence="2">Belongs to the DODA-type extradiol aromatic ring-opening dioxygenase family.</text>
</comment>
<sequence>MKRKDFIKTLTMGTVGMTSLSAFKNMTDNLKESATVMPVLFIGHGSPMNGIEDNEFSRRWSAMAKEIPMPSAVLVVSAHWYTRGTRITAMDFPETIHDFGGFPQELFDVQYNAPGNPELAKETVKLSTHTDIILDHDWGLDHGAWTVVRHMYPDAKVPVLQLSIDGTKPAQYHYNLAKELYELRKKGVLIIGSGNMVHNLGMVAWDKIDATYGYDWALDLNETFKKHISETNHSSLINYDKLGMAARLAIPTPEHYLPLMYTLGLQKDKDDISFFNDKAVAGSLTMTSVKIG</sequence>
<protein>
    <submittedName>
        <fullName evidence="7">Dioxygenase</fullName>
    </submittedName>
</protein>
<evidence type="ECO:0000313" key="8">
    <source>
        <dbReference type="Proteomes" id="UP001143543"/>
    </source>
</evidence>
<comment type="cofactor">
    <cofactor evidence="1">
        <name>Zn(2+)</name>
        <dbReference type="ChEBI" id="CHEBI:29105"/>
    </cofactor>
</comment>
<dbReference type="Gene3D" id="3.40.830.10">
    <property type="entry name" value="LigB-like"/>
    <property type="match status" value="1"/>
</dbReference>
<evidence type="ECO:0000256" key="5">
    <source>
        <dbReference type="ARBA" id="ARBA00023002"/>
    </source>
</evidence>
<feature type="domain" description="Extradiol ring-cleavage dioxygenase class III enzyme subunit B" evidence="6">
    <location>
        <begin position="53"/>
        <end position="268"/>
    </location>
</feature>
<dbReference type="GO" id="GO:0051213">
    <property type="term" value="F:dioxygenase activity"/>
    <property type="evidence" value="ECO:0007669"/>
    <property type="project" value="UniProtKB-KW"/>
</dbReference>
<dbReference type="PANTHER" id="PTHR30096">
    <property type="entry name" value="4,5-DOPA DIOXYGENASE EXTRADIOL-LIKE PROTEIN"/>
    <property type="match status" value="1"/>
</dbReference>
<dbReference type="PANTHER" id="PTHR30096:SF0">
    <property type="entry name" value="4,5-DOPA DIOXYGENASE EXTRADIOL-LIKE PROTEIN"/>
    <property type="match status" value="1"/>
</dbReference>
<comment type="caution">
    <text evidence="7">The sequence shown here is derived from an EMBL/GenBank/DDBJ whole genome shotgun (WGS) entry which is preliminary data.</text>
</comment>
<dbReference type="NCBIfam" id="NF007914">
    <property type="entry name" value="PRK10628.1"/>
    <property type="match status" value="1"/>
</dbReference>
<dbReference type="SUPFAM" id="SSF53213">
    <property type="entry name" value="LigB-like"/>
    <property type="match status" value="1"/>
</dbReference>
<dbReference type="Proteomes" id="UP001143543">
    <property type="component" value="Unassembled WGS sequence"/>
</dbReference>